<dbReference type="AlphaFoldDB" id="A0AAN8P4J8"/>
<feature type="region of interest" description="Disordered" evidence="1">
    <location>
        <begin position="146"/>
        <end position="168"/>
    </location>
</feature>
<feature type="compositionally biased region" description="Basic and acidic residues" evidence="1">
    <location>
        <begin position="803"/>
        <end position="813"/>
    </location>
</feature>
<feature type="compositionally biased region" description="Basic and acidic residues" evidence="1">
    <location>
        <begin position="821"/>
        <end position="834"/>
    </location>
</feature>
<feature type="region of interest" description="Disordered" evidence="1">
    <location>
        <begin position="365"/>
        <end position="395"/>
    </location>
</feature>
<feature type="region of interest" description="Disordered" evidence="1">
    <location>
        <begin position="438"/>
        <end position="497"/>
    </location>
</feature>
<gene>
    <name evidence="2" type="ORF">TWF506_006876</name>
</gene>
<organism evidence="2 3">
    <name type="scientific">Arthrobotrys conoides</name>
    <dbReference type="NCBI Taxonomy" id="74498"/>
    <lineage>
        <taxon>Eukaryota</taxon>
        <taxon>Fungi</taxon>
        <taxon>Dikarya</taxon>
        <taxon>Ascomycota</taxon>
        <taxon>Pezizomycotina</taxon>
        <taxon>Orbiliomycetes</taxon>
        <taxon>Orbiliales</taxon>
        <taxon>Orbiliaceae</taxon>
        <taxon>Arthrobotrys</taxon>
    </lineage>
</organism>
<sequence length="872" mass="96089">MSEAFGIHLAFMLEDKSEKTSPATDMSVAAAAAAAAAATVKSTLTRASSSSVRDTSFCENFYKFDLQPKAVSTTWPKGYKHPIHEWEFCPLQQGHAVHPAMNLTRNGRPRPMRPTIEIPPHGRILIPPHGKSLSLSMKTSHRELTARKSGTISQSHSRARTMSESKARGSVVVSPGLWQKKRLATQQLNYDKNRPLPPLPLRIKKNEEEGLQVSLSFRRKRENMKRRQIQQQMELEGNQSNIGPTAIKLPPKYTDEPSPELEAITPGMGDAEVVTIGYEADAPPVPAISRDQLPNQDVFEDNHEDGLSLFDFSFVPGTSDDRVLAEEPISPFDLKGEVDENLEADLPIKAKRFGCLPMKLRLETPESAVSGSPTVPSPKDDGTTEMERMREKASSRCVSREEVVYNEDGIEERRYVYHPTRLSMDLQRSSSIIQQKRVSLNRQPPYYTNFPPPQPQAEENTREHQKKPSTSSSRSQMTFSTFGGANGNNNKYDHESQVTDCEDYEADEDEDVNGNYTCASSFVSASSYPSSEVSAGDDGCFTPIPQRLSAASKRTTNSEKDSLRAATIETDIAPVLPLSCESGMPTPIGLESSIQVLRSIRPKSSYEVIASAATPHVNFGQLPPTSTENIFPRKAASTSHLLASGRPASTQSFTFEPWLSSNSCSNLKAVSNQTVPSVPSVPSVEISRALSPETTSPHNTSEGSGVQSLLPPSHKMLGRRSLTPTPSMFRNGDGGSNGKLRVIEEEPRPSTAPAAPECQGSRSFFEDYDDTEEVESGLSKVKRFLARCLSVKSRPHSGVHQSEAARKKCEEKKKAKGVQESMKKNKDKKHEEKPTPPPRPSSRFSRISRISKLGRGSGKWRWSYAVMGATFS</sequence>
<proteinExistence type="predicted"/>
<feature type="compositionally biased region" description="Low complexity" evidence="1">
    <location>
        <begin position="841"/>
        <end position="851"/>
    </location>
</feature>
<evidence type="ECO:0000256" key="1">
    <source>
        <dbReference type="SAM" id="MobiDB-lite"/>
    </source>
</evidence>
<evidence type="ECO:0000313" key="3">
    <source>
        <dbReference type="Proteomes" id="UP001307849"/>
    </source>
</evidence>
<feature type="compositionally biased region" description="Low complexity" evidence="1">
    <location>
        <begin position="469"/>
        <end position="481"/>
    </location>
</feature>
<name>A0AAN8P4J8_9PEZI</name>
<protein>
    <submittedName>
        <fullName evidence="2">Uncharacterized protein</fullName>
    </submittedName>
</protein>
<accession>A0AAN8P4J8</accession>
<feature type="region of interest" description="Disordered" evidence="1">
    <location>
        <begin position="792"/>
        <end position="857"/>
    </location>
</feature>
<feature type="compositionally biased region" description="Basic and acidic residues" evidence="1">
    <location>
        <begin position="378"/>
        <end position="395"/>
    </location>
</feature>
<comment type="caution">
    <text evidence="2">The sequence shown here is derived from an EMBL/GenBank/DDBJ whole genome shotgun (WGS) entry which is preliminary data.</text>
</comment>
<evidence type="ECO:0000313" key="2">
    <source>
        <dbReference type="EMBL" id="KAK6516997.1"/>
    </source>
</evidence>
<keyword evidence="3" id="KW-1185">Reference proteome</keyword>
<feature type="region of interest" description="Disordered" evidence="1">
    <location>
        <begin position="688"/>
        <end position="740"/>
    </location>
</feature>
<dbReference type="Proteomes" id="UP001307849">
    <property type="component" value="Unassembled WGS sequence"/>
</dbReference>
<feature type="compositionally biased region" description="Polar residues" evidence="1">
    <location>
        <begin position="148"/>
        <end position="160"/>
    </location>
</feature>
<feature type="compositionally biased region" description="Polar residues" evidence="1">
    <location>
        <begin position="692"/>
        <end position="707"/>
    </location>
</feature>
<dbReference type="EMBL" id="JAVHJM010000003">
    <property type="protein sequence ID" value="KAK6516997.1"/>
    <property type="molecule type" value="Genomic_DNA"/>
</dbReference>
<reference evidence="2 3" key="1">
    <citation type="submission" date="2019-10" db="EMBL/GenBank/DDBJ databases">
        <authorList>
            <person name="Palmer J.M."/>
        </authorList>
    </citation>
    <scope>NUCLEOTIDE SEQUENCE [LARGE SCALE GENOMIC DNA]</scope>
    <source>
        <strain evidence="2 3">TWF506</strain>
    </source>
</reference>